<evidence type="ECO:0000313" key="3">
    <source>
        <dbReference type="Proteomes" id="UP000295680"/>
    </source>
</evidence>
<keyword evidence="2" id="KW-0378">Hydrolase</keyword>
<organism evidence="2 3">
    <name type="scientific">Actinocrispum wychmicini</name>
    <dbReference type="NCBI Taxonomy" id="1213861"/>
    <lineage>
        <taxon>Bacteria</taxon>
        <taxon>Bacillati</taxon>
        <taxon>Actinomycetota</taxon>
        <taxon>Actinomycetes</taxon>
        <taxon>Pseudonocardiales</taxon>
        <taxon>Pseudonocardiaceae</taxon>
        <taxon>Actinocrispum</taxon>
    </lineage>
</organism>
<dbReference type="GO" id="GO:0016787">
    <property type="term" value="F:hydrolase activity"/>
    <property type="evidence" value="ECO:0007669"/>
    <property type="project" value="UniProtKB-KW"/>
</dbReference>
<dbReference type="InterPro" id="IPR036866">
    <property type="entry name" value="RibonucZ/Hydroxyglut_hydro"/>
</dbReference>
<evidence type="ECO:0000259" key="1">
    <source>
        <dbReference type="SMART" id="SM00849"/>
    </source>
</evidence>
<name>A0A4R2J2Z7_9PSEU</name>
<accession>A0A4R2J2Z7</accession>
<proteinExistence type="predicted"/>
<dbReference type="SUPFAM" id="SSF56281">
    <property type="entry name" value="Metallo-hydrolase/oxidoreductase"/>
    <property type="match status" value="1"/>
</dbReference>
<dbReference type="Gene3D" id="3.60.15.10">
    <property type="entry name" value="Ribonuclease Z/Hydroxyacylglutathione hydrolase-like"/>
    <property type="match status" value="1"/>
</dbReference>
<dbReference type="PANTHER" id="PTHR46233">
    <property type="entry name" value="HYDROXYACYLGLUTATHIONE HYDROLASE GLOC"/>
    <property type="match status" value="1"/>
</dbReference>
<keyword evidence="3" id="KW-1185">Reference proteome</keyword>
<gene>
    <name evidence="2" type="ORF">EV192_11377</name>
</gene>
<comment type="caution">
    <text evidence="2">The sequence shown here is derived from an EMBL/GenBank/DDBJ whole genome shotgun (WGS) entry which is preliminary data.</text>
</comment>
<dbReference type="SMART" id="SM00849">
    <property type="entry name" value="Lactamase_B"/>
    <property type="match status" value="1"/>
</dbReference>
<protein>
    <submittedName>
        <fullName evidence="2">Glyoxylase-like metal-dependent hydrolase (Beta-lactamase superfamily II)</fullName>
    </submittedName>
</protein>
<evidence type="ECO:0000313" key="2">
    <source>
        <dbReference type="EMBL" id="TCO50699.1"/>
    </source>
</evidence>
<dbReference type="RefSeq" id="WP_165960922.1">
    <property type="nucleotide sequence ID" value="NZ_SLWS01000013.1"/>
</dbReference>
<dbReference type="CDD" id="cd06262">
    <property type="entry name" value="metallo-hydrolase-like_MBL-fold"/>
    <property type="match status" value="1"/>
</dbReference>
<sequence length="224" mass="24078">MIEFRRIVVGPLATNCWVLHSSGAALLVDPGDDPDRVLAAVADLDVTAILLTHAHFDHVMGVDAVATALDVPVLGHRAEEDVWRHELTFLKENGHFDAGLDTAKLLAEGVPLTPNTSLWHGTFDRYVTDTVRVGPVDVRVLHTPGHTPGGVTLALPGHLFTGDTLFPGGPGLTGWPLSDFRTIIESVRGLLDFPEDTVIHPGHGPDTTVGTEKPALPDWIARGW</sequence>
<dbReference type="InterPro" id="IPR001279">
    <property type="entry name" value="Metallo-B-lactamas"/>
</dbReference>
<feature type="domain" description="Metallo-beta-lactamase" evidence="1">
    <location>
        <begin position="13"/>
        <end position="203"/>
    </location>
</feature>
<dbReference type="EMBL" id="SLWS01000013">
    <property type="protein sequence ID" value="TCO50699.1"/>
    <property type="molecule type" value="Genomic_DNA"/>
</dbReference>
<dbReference type="Proteomes" id="UP000295680">
    <property type="component" value="Unassembled WGS sequence"/>
</dbReference>
<reference evidence="2 3" key="1">
    <citation type="submission" date="2019-03" db="EMBL/GenBank/DDBJ databases">
        <title>Genomic Encyclopedia of Type Strains, Phase IV (KMG-IV): sequencing the most valuable type-strain genomes for metagenomic binning, comparative biology and taxonomic classification.</title>
        <authorList>
            <person name="Goeker M."/>
        </authorList>
    </citation>
    <scope>NUCLEOTIDE SEQUENCE [LARGE SCALE GENOMIC DNA]</scope>
    <source>
        <strain evidence="2 3">DSM 45934</strain>
    </source>
</reference>
<dbReference type="Pfam" id="PF00753">
    <property type="entry name" value="Lactamase_B"/>
    <property type="match status" value="1"/>
</dbReference>
<dbReference type="PANTHER" id="PTHR46233:SF4">
    <property type="entry name" value="METALLO-BETA-LACTAMASE DOMAIN-CONTAINING PROTEIN"/>
    <property type="match status" value="1"/>
</dbReference>
<dbReference type="InterPro" id="IPR051453">
    <property type="entry name" value="MBL_Glyoxalase_II"/>
</dbReference>
<dbReference type="AlphaFoldDB" id="A0A4R2J2Z7"/>